<sequence length="147" mass="16697">MRWRSLWFMSTSSPSSINKSCILFLSRFLQSFPGIDFSLCARNHVNHTDETQSYSFSTGMSSFQDNYVTMLDLSDDSSCVEVSPSVNMVWIPLELMVFLMVAPTWVDELWPGSTRAIKGLTLYGTWKAKDKTICGILKSMTTKNRPN</sequence>
<name>A0ACB8ZRQ6_CICIN</name>
<reference evidence="1 2" key="2">
    <citation type="journal article" date="2022" name="Mol. Ecol. Resour.">
        <title>The genomes of chicory, endive, great burdock and yacon provide insights into Asteraceae paleo-polyploidization history and plant inulin production.</title>
        <authorList>
            <person name="Fan W."/>
            <person name="Wang S."/>
            <person name="Wang H."/>
            <person name="Wang A."/>
            <person name="Jiang F."/>
            <person name="Liu H."/>
            <person name="Zhao H."/>
            <person name="Xu D."/>
            <person name="Zhang Y."/>
        </authorList>
    </citation>
    <scope>NUCLEOTIDE SEQUENCE [LARGE SCALE GENOMIC DNA]</scope>
    <source>
        <strain evidence="2">cv. Punajuju</strain>
        <tissue evidence="1">Leaves</tissue>
    </source>
</reference>
<keyword evidence="2" id="KW-1185">Reference proteome</keyword>
<protein>
    <submittedName>
        <fullName evidence="1">Uncharacterized protein</fullName>
    </submittedName>
</protein>
<proteinExistence type="predicted"/>
<evidence type="ECO:0000313" key="2">
    <source>
        <dbReference type="Proteomes" id="UP001055811"/>
    </source>
</evidence>
<accession>A0ACB8ZRQ6</accession>
<comment type="caution">
    <text evidence="1">The sequence shown here is derived from an EMBL/GenBank/DDBJ whole genome shotgun (WGS) entry which is preliminary data.</text>
</comment>
<organism evidence="1 2">
    <name type="scientific">Cichorium intybus</name>
    <name type="common">Chicory</name>
    <dbReference type="NCBI Taxonomy" id="13427"/>
    <lineage>
        <taxon>Eukaryota</taxon>
        <taxon>Viridiplantae</taxon>
        <taxon>Streptophyta</taxon>
        <taxon>Embryophyta</taxon>
        <taxon>Tracheophyta</taxon>
        <taxon>Spermatophyta</taxon>
        <taxon>Magnoliopsida</taxon>
        <taxon>eudicotyledons</taxon>
        <taxon>Gunneridae</taxon>
        <taxon>Pentapetalae</taxon>
        <taxon>asterids</taxon>
        <taxon>campanulids</taxon>
        <taxon>Asterales</taxon>
        <taxon>Asteraceae</taxon>
        <taxon>Cichorioideae</taxon>
        <taxon>Cichorieae</taxon>
        <taxon>Cichoriinae</taxon>
        <taxon>Cichorium</taxon>
    </lineage>
</organism>
<evidence type="ECO:0000313" key="1">
    <source>
        <dbReference type="EMBL" id="KAI3700242.1"/>
    </source>
</evidence>
<dbReference type="EMBL" id="CM042016">
    <property type="protein sequence ID" value="KAI3700242.1"/>
    <property type="molecule type" value="Genomic_DNA"/>
</dbReference>
<gene>
    <name evidence="1" type="ORF">L2E82_44863</name>
</gene>
<dbReference type="Proteomes" id="UP001055811">
    <property type="component" value="Linkage Group LG08"/>
</dbReference>
<reference evidence="2" key="1">
    <citation type="journal article" date="2022" name="Mol. Ecol. Resour.">
        <title>The genomes of chicory, endive, great burdock and yacon provide insights into Asteraceae palaeo-polyploidization history and plant inulin production.</title>
        <authorList>
            <person name="Fan W."/>
            <person name="Wang S."/>
            <person name="Wang H."/>
            <person name="Wang A."/>
            <person name="Jiang F."/>
            <person name="Liu H."/>
            <person name="Zhao H."/>
            <person name="Xu D."/>
            <person name="Zhang Y."/>
        </authorList>
    </citation>
    <scope>NUCLEOTIDE SEQUENCE [LARGE SCALE GENOMIC DNA]</scope>
    <source>
        <strain evidence="2">cv. Punajuju</strain>
    </source>
</reference>